<comment type="caution">
    <text evidence="1">The sequence shown here is derived from an EMBL/GenBank/DDBJ whole genome shotgun (WGS) entry which is preliminary data.</text>
</comment>
<accession>A0ACC6M9P9</accession>
<reference evidence="1" key="1">
    <citation type="submission" date="2023-11" db="EMBL/GenBank/DDBJ databases">
        <title>Gracilibacillus pellucida a moderately halophilic bacterium isolated from saline soil in Xinjiang province.</title>
        <authorList>
            <person name="Zhang Z."/>
            <person name="Tan F."/>
            <person name="Wang Y."/>
            <person name="Xia M."/>
        </authorList>
    </citation>
    <scope>NUCLEOTIDE SEQUENCE</scope>
    <source>
        <strain evidence="1">S3-1-1</strain>
    </source>
</reference>
<dbReference type="Proteomes" id="UP001277972">
    <property type="component" value="Unassembled WGS sequence"/>
</dbReference>
<gene>
    <name evidence="1" type="ORF">SH601_16780</name>
</gene>
<sequence length="342" mass="40362">MVLIKTKIGTIRECESQIELQLSQFLTLISMDSGEVEQLELAKQFLFKTDSDTDKRLGLEYLYLNQCYQELQYVIDENQKSDNTLNHEAAILYQLMLDLHNGKQVHTIRTLSKAITSRHPEISCLRYFLYIEVDRKVYNYEKIGFYLNKIQKLLHQIDNPLFISFCQIRIKVILFHYYWKRNELILARKNAYEALQMPHHVRQKVHLHLNLALSYIFEDFDSSIYHIEEAKYIALQLGDQDILEKINMRTYPFICAHFGKVEGITTTDPIETAHIEIVKGNHQMAEVILDKQPVDTPFTQYYLGLATRKQHFFIYSYQCFMEKRSDHFFARLPLKASDGLGI</sequence>
<evidence type="ECO:0000313" key="2">
    <source>
        <dbReference type="Proteomes" id="UP001277972"/>
    </source>
</evidence>
<proteinExistence type="predicted"/>
<dbReference type="EMBL" id="JAWZSR010000017">
    <property type="protein sequence ID" value="MDX8047618.1"/>
    <property type="molecule type" value="Genomic_DNA"/>
</dbReference>
<keyword evidence="2" id="KW-1185">Reference proteome</keyword>
<protein>
    <submittedName>
        <fullName evidence="1">AimR family lysis-lysogeny pheromone receptor</fullName>
    </submittedName>
</protein>
<organism evidence="1 2">
    <name type="scientific">Gracilibacillus pellucidus</name>
    <dbReference type="NCBI Taxonomy" id="3095368"/>
    <lineage>
        <taxon>Bacteria</taxon>
        <taxon>Bacillati</taxon>
        <taxon>Bacillota</taxon>
        <taxon>Bacilli</taxon>
        <taxon>Bacillales</taxon>
        <taxon>Bacillaceae</taxon>
        <taxon>Gracilibacillus</taxon>
    </lineage>
</organism>
<evidence type="ECO:0000313" key="1">
    <source>
        <dbReference type="EMBL" id="MDX8047618.1"/>
    </source>
</evidence>
<keyword evidence="1" id="KW-0675">Receptor</keyword>
<name>A0ACC6M9P9_9BACI</name>